<sequence length="652" mass="73421">MISLFHPAFRAARCFSSNHSSTVSRSCKHFHLWTPFLSLLKKCRSVKHLKRIQAKMLVTGATLDPFTASQFVAVCAVSLDRDYSLRVLTQMANSNIYSFNISVKAFLDIGSPNIAILLYKQLVQAGIGPDNYTYPLIFKACSRLSAISTAYQVYGHVLQLGFDSDLFVHNAVMNLFASCGELEYARRLFENKCVRDVVSWNSILKGYIQSRKFEEGLKLFEEMFSKGVRPDEVTMIGILSCCANTYNLKLGHEYHRYAKETGVNFTVPLYNAVMDMYVKCGNLDSARQLFDEMPERSVVSWTTLIVGYQKLGRLAEARELFNKVPERDIVMWNAMIAGDVKFGRGKEALTLFHEMQSSSMKPNAATMVSLLSACALLGALDVGLWAHRYIDIHGIPITVEVGTALVDMYAKCGNIRKATEVFEDMVERNSLTWTAMIGGLAMHGHGEDAINYFKKMVDMGLKPDEVTFLEVLSACCHSGLVEEGQSLFKRITSDFQISPKIKHYSCMVDLLGRVGLLNEAESLIKSMPMKPDAVIWGSLFFACRIHGNVAMGERAASKLLELDPYDSGTYVLLSNMYVEANKWQEADKVRKRMRERGLEKTPGCSSIEINGVVYEFTVRDKSHKQREQINKCLIQLARQTEFSKHFACDYGE</sequence>
<dbReference type="FunFam" id="1.25.40.10:FF:000348">
    <property type="entry name" value="Pentatricopeptide repeat-containing protein chloroplastic"/>
    <property type="match status" value="1"/>
</dbReference>
<feature type="repeat" description="PPR" evidence="2">
    <location>
        <begin position="196"/>
        <end position="230"/>
    </location>
</feature>
<evidence type="ECO:0000256" key="1">
    <source>
        <dbReference type="ARBA" id="ARBA00022737"/>
    </source>
</evidence>
<dbReference type="GO" id="GO:0003723">
    <property type="term" value="F:RNA binding"/>
    <property type="evidence" value="ECO:0007669"/>
    <property type="project" value="InterPro"/>
</dbReference>
<evidence type="ECO:0000313" key="4">
    <source>
        <dbReference type="Proteomes" id="UP000825729"/>
    </source>
</evidence>
<dbReference type="Pfam" id="PF01535">
    <property type="entry name" value="PPR"/>
    <property type="match status" value="2"/>
</dbReference>
<dbReference type="FunFam" id="1.25.40.10:FF:000427">
    <property type="entry name" value="Pentatricopeptide repeat-containing protein chloroplastic"/>
    <property type="match status" value="1"/>
</dbReference>
<dbReference type="PANTHER" id="PTHR47926">
    <property type="entry name" value="PENTATRICOPEPTIDE REPEAT-CONTAINING PROTEIN"/>
    <property type="match status" value="1"/>
</dbReference>
<dbReference type="SUPFAM" id="SSF48452">
    <property type="entry name" value="TPR-like"/>
    <property type="match status" value="1"/>
</dbReference>
<dbReference type="AlphaFoldDB" id="A0AAV7EHW1"/>
<feature type="repeat" description="PPR" evidence="2">
    <location>
        <begin position="566"/>
        <end position="600"/>
    </location>
</feature>
<dbReference type="InterPro" id="IPR046960">
    <property type="entry name" value="PPR_At4g14850-like_plant"/>
</dbReference>
<feature type="repeat" description="PPR" evidence="2">
    <location>
        <begin position="266"/>
        <end position="300"/>
    </location>
</feature>
<accession>A0AAV7EHW1</accession>
<dbReference type="Pfam" id="PF20431">
    <property type="entry name" value="E_motif"/>
    <property type="match status" value="1"/>
</dbReference>
<dbReference type="NCBIfam" id="TIGR00756">
    <property type="entry name" value="PPR"/>
    <property type="match status" value="6"/>
</dbReference>
<feature type="repeat" description="PPR" evidence="2">
    <location>
        <begin position="328"/>
        <end position="362"/>
    </location>
</feature>
<dbReference type="InterPro" id="IPR011990">
    <property type="entry name" value="TPR-like_helical_dom_sf"/>
</dbReference>
<feature type="repeat" description="PPR" evidence="2">
    <location>
        <begin position="429"/>
        <end position="463"/>
    </location>
</feature>
<feature type="repeat" description="PPR" evidence="2">
    <location>
        <begin position="95"/>
        <end position="129"/>
    </location>
</feature>
<dbReference type="Gene3D" id="1.25.40.10">
    <property type="entry name" value="Tetratricopeptide repeat domain"/>
    <property type="match status" value="4"/>
</dbReference>
<dbReference type="EMBL" id="JAINDJ010000004">
    <property type="protein sequence ID" value="KAG9448433.1"/>
    <property type="molecule type" value="Genomic_DNA"/>
</dbReference>
<dbReference type="PROSITE" id="PS51375">
    <property type="entry name" value="PPR"/>
    <property type="match status" value="6"/>
</dbReference>
<dbReference type="PANTHER" id="PTHR47926:SF436">
    <property type="entry name" value="PENTATRICOPEPTIDE REPEAT-CONTAINING PROTEIN ELI1, CHLOROPLASTIC-LIKE ISOFORM X2"/>
    <property type="match status" value="1"/>
</dbReference>
<dbReference type="FunFam" id="1.25.40.10:FF:000715">
    <property type="entry name" value="Pentatricopeptide repeat-containing protein"/>
    <property type="match status" value="1"/>
</dbReference>
<protein>
    <submittedName>
        <fullName evidence="3">Uncharacterized protein</fullName>
    </submittedName>
</protein>
<gene>
    <name evidence="3" type="ORF">H6P81_008398</name>
</gene>
<name>A0AAV7EHW1_ARIFI</name>
<comment type="caution">
    <text evidence="3">The sequence shown here is derived from an EMBL/GenBank/DDBJ whole genome shotgun (WGS) entry which is preliminary data.</text>
</comment>
<dbReference type="InterPro" id="IPR002885">
    <property type="entry name" value="PPR_rpt"/>
</dbReference>
<keyword evidence="4" id="KW-1185">Reference proteome</keyword>
<keyword evidence="1" id="KW-0677">Repeat</keyword>
<dbReference type="InterPro" id="IPR046848">
    <property type="entry name" value="E_motif"/>
</dbReference>
<dbReference type="Pfam" id="PF13041">
    <property type="entry name" value="PPR_2"/>
    <property type="match status" value="3"/>
</dbReference>
<evidence type="ECO:0000256" key="2">
    <source>
        <dbReference type="PROSITE-ProRule" id="PRU00708"/>
    </source>
</evidence>
<dbReference type="GO" id="GO:0009451">
    <property type="term" value="P:RNA modification"/>
    <property type="evidence" value="ECO:0007669"/>
    <property type="project" value="InterPro"/>
</dbReference>
<proteinExistence type="predicted"/>
<organism evidence="3 4">
    <name type="scientific">Aristolochia fimbriata</name>
    <name type="common">White veined hardy Dutchman's pipe vine</name>
    <dbReference type="NCBI Taxonomy" id="158543"/>
    <lineage>
        <taxon>Eukaryota</taxon>
        <taxon>Viridiplantae</taxon>
        <taxon>Streptophyta</taxon>
        <taxon>Embryophyta</taxon>
        <taxon>Tracheophyta</taxon>
        <taxon>Spermatophyta</taxon>
        <taxon>Magnoliopsida</taxon>
        <taxon>Magnoliidae</taxon>
        <taxon>Piperales</taxon>
        <taxon>Aristolochiaceae</taxon>
        <taxon>Aristolochia</taxon>
    </lineage>
</organism>
<evidence type="ECO:0000313" key="3">
    <source>
        <dbReference type="EMBL" id="KAG9448433.1"/>
    </source>
</evidence>
<reference evidence="3 4" key="1">
    <citation type="submission" date="2021-07" db="EMBL/GenBank/DDBJ databases">
        <title>The Aristolochia fimbriata genome: insights into angiosperm evolution, floral development and chemical biosynthesis.</title>
        <authorList>
            <person name="Jiao Y."/>
        </authorList>
    </citation>
    <scope>NUCLEOTIDE SEQUENCE [LARGE SCALE GENOMIC DNA]</scope>
    <source>
        <strain evidence="3">IBCAS-2021</strain>
        <tissue evidence="3">Leaf</tissue>
    </source>
</reference>
<dbReference type="Proteomes" id="UP000825729">
    <property type="component" value="Unassembled WGS sequence"/>
</dbReference>